<protein>
    <submittedName>
        <fullName evidence="10">TonB-dependent receptor</fullName>
    </submittedName>
</protein>
<evidence type="ECO:0000256" key="3">
    <source>
        <dbReference type="ARBA" id="ARBA00022452"/>
    </source>
</evidence>
<dbReference type="Proteomes" id="UP000290378">
    <property type="component" value="Unassembled WGS sequence"/>
</dbReference>
<evidence type="ECO:0000313" key="11">
    <source>
        <dbReference type="Proteomes" id="UP000290378"/>
    </source>
</evidence>
<dbReference type="InterPro" id="IPR000531">
    <property type="entry name" value="Beta-barrel_TonB"/>
</dbReference>
<keyword evidence="10" id="KW-0675">Receptor</keyword>
<evidence type="ECO:0000256" key="4">
    <source>
        <dbReference type="ARBA" id="ARBA00022692"/>
    </source>
</evidence>
<evidence type="ECO:0000256" key="8">
    <source>
        <dbReference type="PROSITE-ProRule" id="PRU01360"/>
    </source>
</evidence>
<dbReference type="Gene3D" id="2.170.130.10">
    <property type="entry name" value="TonB-dependent receptor, plug domain"/>
    <property type="match status" value="1"/>
</dbReference>
<dbReference type="InterPro" id="IPR037066">
    <property type="entry name" value="Plug_dom_sf"/>
</dbReference>
<evidence type="ECO:0000256" key="9">
    <source>
        <dbReference type="RuleBase" id="RU003357"/>
    </source>
</evidence>
<dbReference type="InterPro" id="IPR012910">
    <property type="entry name" value="Plug_dom"/>
</dbReference>
<dbReference type="PROSITE" id="PS52016">
    <property type="entry name" value="TONB_DEPENDENT_REC_3"/>
    <property type="match status" value="1"/>
</dbReference>
<dbReference type="Pfam" id="PF00593">
    <property type="entry name" value="TonB_dep_Rec_b-barrel"/>
    <property type="match status" value="1"/>
</dbReference>
<reference evidence="10 11" key="1">
    <citation type="submission" date="2017-09" db="EMBL/GenBank/DDBJ databases">
        <title>Genomics of the genus Arcobacter.</title>
        <authorList>
            <person name="Perez-Cataluna A."/>
            <person name="Figueras M.J."/>
            <person name="Salas-Masso N."/>
        </authorList>
    </citation>
    <scope>NUCLEOTIDE SEQUENCE [LARGE SCALE GENOMIC DNA]</scope>
    <source>
        <strain evidence="10 11">CECT 7834</strain>
    </source>
</reference>
<keyword evidence="11" id="KW-1185">Reference proteome</keyword>
<dbReference type="EMBL" id="NXII01000027">
    <property type="protein sequence ID" value="RXI37432.1"/>
    <property type="molecule type" value="Genomic_DNA"/>
</dbReference>
<dbReference type="PANTHER" id="PTHR30069:SF27">
    <property type="entry name" value="BLL4766 PROTEIN"/>
    <property type="match status" value="1"/>
</dbReference>
<dbReference type="CDD" id="cd01347">
    <property type="entry name" value="ligand_gated_channel"/>
    <property type="match status" value="1"/>
</dbReference>
<dbReference type="GO" id="GO:0044718">
    <property type="term" value="P:siderophore transmembrane transport"/>
    <property type="evidence" value="ECO:0007669"/>
    <property type="project" value="TreeGrafter"/>
</dbReference>
<keyword evidence="3 8" id="KW-1134">Transmembrane beta strand</keyword>
<accession>A0A6M8N6U2</accession>
<dbReference type="SUPFAM" id="SSF56935">
    <property type="entry name" value="Porins"/>
    <property type="match status" value="1"/>
</dbReference>
<keyword evidence="6 8" id="KW-0472">Membrane</keyword>
<evidence type="ECO:0000256" key="2">
    <source>
        <dbReference type="ARBA" id="ARBA00022448"/>
    </source>
</evidence>
<organism evidence="10 11">
    <name type="scientific">Arcobacter cloacae</name>
    <dbReference type="NCBI Taxonomy" id="1054034"/>
    <lineage>
        <taxon>Bacteria</taxon>
        <taxon>Pseudomonadati</taxon>
        <taxon>Campylobacterota</taxon>
        <taxon>Epsilonproteobacteria</taxon>
        <taxon>Campylobacterales</taxon>
        <taxon>Arcobacteraceae</taxon>
        <taxon>Arcobacter</taxon>
    </lineage>
</organism>
<gene>
    <name evidence="10" type="ORF">CP963_12670</name>
</gene>
<sequence length="645" mass="72805">MQKKLSISLVASFLLATTNLFSAESLETITVNSSAIKTDEKKATFATEIYTKEDIQNSKSKDVYDFLSSQTSINVSPSYGNTFSQKIDLRGYGIGDGYQNIIVLVNGRRLNNIDMSSQLLSSIPLESIEKIEILKGTGSVAFGDGANAGVINIITNGKNDNYVKAYVGNNGTKNGTASLGFVHEKIIANALIDYTSTDGTRIDLNDDKDKNYNKNKNFNLIYFPRDDLELNLTRNYSNMNINYAGSLTLDEYKNNPNKANSFTEQYFSSYVTTGGFKYNFNPNLSWESTYSDEDKTSNYITYSSKSDYEYKSFSSKLNYQQDNYKLLLGVDGFDGDRIATSNITNKSNKAVFVSGEYNISDDLKVSSGIRRENVEYKYEPNGSSTLKNDDYLNAYDLGLNYQLDENSSLFANYNKSFQAPDIDRFFASTWVNVGGVWTSTTTFNGFIEPAKVNNYTVGYNNIQKNNKLKISLFRADLKNEIYYYSVGFVNRNTNIDESHKYGVEVFDKYLINDNLYTSANYSYIIAKIDEENEGSGAYNGKDLPGVSKHNITVNLGYNINNINTVLSHTYRSSAYAANDFGNNFNQKQEAYHSTDLGTSYTYQNLELFAKIQNIFDEKNGLWIRDNAIYPVNFERTYYAGMKVKF</sequence>
<proteinExistence type="inferred from homology"/>
<keyword evidence="7 8" id="KW-0998">Cell outer membrane</keyword>
<dbReference type="Gene3D" id="2.40.170.20">
    <property type="entry name" value="TonB-dependent receptor, beta-barrel domain"/>
    <property type="match status" value="1"/>
</dbReference>
<comment type="subcellular location">
    <subcellularLocation>
        <location evidence="1 8">Cell outer membrane</location>
        <topology evidence="1 8">Multi-pass membrane protein</topology>
    </subcellularLocation>
</comment>
<evidence type="ECO:0000313" key="10">
    <source>
        <dbReference type="EMBL" id="RXI37432.1"/>
    </source>
</evidence>
<dbReference type="AlphaFoldDB" id="A0A6M8N6U2"/>
<dbReference type="PANTHER" id="PTHR30069">
    <property type="entry name" value="TONB-DEPENDENT OUTER MEMBRANE RECEPTOR"/>
    <property type="match status" value="1"/>
</dbReference>
<evidence type="ECO:0000256" key="7">
    <source>
        <dbReference type="ARBA" id="ARBA00023237"/>
    </source>
</evidence>
<dbReference type="RefSeq" id="WP_129014522.1">
    <property type="nucleotide sequence ID" value="NZ_CBCSEI010000024.1"/>
</dbReference>
<dbReference type="InterPro" id="IPR036942">
    <property type="entry name" value="Beta-barrel_TonB_sf"/>
</dbReference>
<dbReference type="Pfam" id="PF07715">
    <property type="entry name" value="Plug"/>
    <property type="match status" value="1"/>
</dbReference>
<evidence type="ECO:0000256" key="5">
    <source>
        <dbReference type="ARBA" id="ARBA00023077"/>
    </source>
</evidence>
<keyword evidence="5 9" id="KW-0798">TonB box</keyword>
<keyword evidence="2 8" id="KW-0813">Transport</keyword>
<comment type="caution">
    <text evidence="10">The sequence shown here is derived from an EMBL/GenBank/DDBJ whole genome shotgun (WGS) entry which is preliminary data.</text>
</comment>
<evidence type="ECO:0000256" key="1">
    <source>
        <dbReference type="ARBA" id="ARBA00004571"/>
    </source>
</evidence>
<dbReference type="GO" id="GO:0009279">
    <property type="term" value="C:cell outer membrane"/>
    <property type="evidence" value="ECO:0007669"/>
    <property type="project" value="UniProtKB-SubCell"/>
</dbReference>
<evidence type="ECO:0000256" key="6">
    <source>
        <dbReference type="ARBA" id="ARBA00023136"/>
    </source>
</evidence>
<dbReference type="GO" id="GO:0015344">
    <property type="term" value="F:siderophore uptake transmembrane transporter activity"/>
    <property type="evidence" value="ECO:0007669"/>
    <property type="project" value="TreeGrafter"/>
</dbReference>
<keyword evidence="4 8" id="KW-0812">Transmembrane</keyword>
<comment type="similarity">
    <text evidence="8 9">Belongs to the TonB-dependent receptor family.</text>
</comment>
<name>A0A6M8N6U2_9BACT</name>
<dbReference type="InterPro" id="IPR039426">
    <property type="entry name" value="TonB-dep_rcpt-like"/>
</dbReference>